<accession>A0A127QA76</accession>
<dbReference type="EMBL" id="CP013234">
    <property type="protein sequence ID" value="AMP06970.1"/>
    <property type="molecule type" value="Genomic_DNA"/>
</dbReference>
<organism evidence="1 2">
    <name type="scientific">Collimonas pratensis</name>
    <dbReference type="NCBI Taxonomy" id="279113"/>
    <lineage>
        <taxon>Bacteria</taxon>
        <taxon>Pseudomonadati</taxon>
        <taxon>Pseudomonadota</taxon>
        <taxon>Betaproteobacteria</taxon>
        <taxon>Burkholderiales</taxon>
        <taxon>Oxalobacteraceae</taxon>
        <taxon>Collimonas</taxon>
    </lineage>
</organism>
<protein>
    <submittedName>
        <fullName evidence="1">Uncharacterized protein</fullName>
    </submittedName>
</protein>
<dbReference type="Proteomes" id="UP000074561">
    <property type="component" value="Chromosome"/>
</dbReference>
<name>A0A127QA76_9BURK</name>
<dbReference type="AlphaFoldDB" id="A0A127QA76"/>
<reference evidence="1 2" key="1">
    <citation type="submission" date="2015-11" db="EMBL/GenBank/DDBJ databases">
        <title>Exploring the genomic traits of fungus-feeding bacterial genus Collimonas.</title>
        <authorList>
            <person name="Song C."/>
            <person name="Schmidt R."/>
            <person name="de Jager V."/>
            <person name="Krzyzanowska D."/>
            <person name="Jongedijk E."/>
            <person name="Cankar K."/>
            <person name="Beekwilder J."/>
            <person name="van Veen A."/>
            <person name="de Boer W."/>
            <person name="van Veen J.A."/>
            <person name="Garbeva P."/>
        </authorList>
    </citation>
    <scope>NUCLEOTIDE SEQUENCE [LARGE SCALE GENOMIC DNA]</scope>
    <source>
        <strain evidence="1 2">Ter91</strain>
    </source>
</reference>
<sequence>MSVSTDSDRGSFFSTADLNPFIKYRSILQCRLNSAMAFTNERRKSIAWVGAINSVASEFGRFDNF</sequence>
<evidence type="ECO:0000313" key="2">
    <source>
        <dbReference type="Proteomes" id="UP000074561"/>
    </source>
</evidence>
<dbReference type="PATRIC" id="fig|279113.9.peg.4627"/>
<gene>
    <name evidence="1" type="ORF">CPter91_4671</name>
</gene>
<evidence type="ECO:0000313" key="1">
    <source>
        <dbReference type="EMBL" id="AMP06970.1"/>
    </source>
</evidence>
<proteinExistence type="predicted"/>
<dbReference type="KEGG" id="cpra:CPter91_4671"/>